<dbReference type="EMBL" id="CP038484">
    <property type="protein sequence ID" value="QFZ26052.1"/>
    <property type="molecule type" value="Genomic_DNA"/>
</dbReference>
<evidence type="ECO:0000313" key="1">
    <source>
        <dbReference type="EMBL" id="QFZ26052.1"/>
    </source>
</evidence>
<proteinExistence type="predicted"/>
<accession>A0ACD0WEZ1</accession>
<dbReference type="Proteomes" id="UP000326582">
    <property type="component" value="Chromosome 1"/>
</dbReference>
<keyword evidence="2" id="KW-1185">Reference proteome</keyword>
<sequence length="571" mass="63928">MAALTFREQMAGMPIRQMVVVSLIRFSEPLAFTSLFPYMYFMIRDFHVAPTEQDISKYSGYLASSFAFFQFLFAVQWGKMSNRVGRKPVLLCGLFGTCISLVTFGFSTNYYMALAARSLAGALNGNIAVLRTVIGEICVERRHQALGFSTLPLLFNFGSIIGPLIGGSALFTRPNPHSPYEDEHGNTSSLSLSTFGNSWYDAFVERHPYVMSNIVVSVFLCFSMVIGFFFLEETNENFRQRRDYGVELGDAFLARFGVEPPTRPWQKKSDEERPLLHHTEHVSASQVNDFRATAATEEEAPSGANEIATEEAVIDESDDLDPIPLVSKPMTNAMVRRYSSSSSVFGRTDKDKTALTGRVISVIISNCIISLHSIAYNEFLPVLLASRFQRDLLKFPFRIGGGFGLDSSYIGTLFSSTGVMGIIIVLVIFPWIDRTLGTIKGFRLSLSFFPLVYASVPMAIFTLHKYNNAFPSWFTPIFLYSLTTLKTLASATGMPQVMLLNHRAAAKEHRAYVNSLTMSMLALARCLGPIIFGYLMTFGDRHNMAWLVWWLMALMALCGFLHSFTLDDYED</sequence>
<gene>
    <name evidence="1" type="ORF">EJF14_11179</name>
</gene>
<protein>
    <submittedName>
        <fullName evidence="1">Uncharacterized membrane protein</fullName>
    </submittedName>
</protein>
<evidence type="ECO:0000313" key="2">
    <source>
        <dbReference type="Proteomes" id="UP000326582"/>
    </source>
</evidence>
<name>A0ACD0WEZ1_CLALS</name>
<organism evidence="1 2">
    <name type="scientific">Clavispora lusitaniae</name>
    <name type="common">Candida lusitaniae</name>
    <dbReference type="NCBI Taxonomy" id="36911"/>
    <lineage>
        <taxon>Eukaryota</taxon>
        <taxon>Fungi</taxon>
        <taxon>Dikarya</taxon>
        <taxon>Ascomycota</taxon>
        <taxon>Saccharomycotina</taxon>
        <taxon>Pichiomycetes</taxon>
        <taxon>Metschnikowiaceae</taxon>
        <taxon>Clavispora</taxon>
    </lineage>
</organism>
<reference evidence="2" key="1">
    <citation type="journal article" date="2019" name="MBio">
        <title>Comparative genomics for the elucidation of multidrug resistance (MDR) in Candida lusitaniae.</title>
        <authorList>
            <person name="Kannan A."/>
            <person name="Asner S.A."/>
            <person name="Trachsel E."/>
            <person name="Kelly S."/>
            <person name="Parker J."/>
            <person name="Sanglard D."/>
        </authorList>
    </citation>
    <scope>NUCLEOTIDE SEQUENCE [LARGE SCALE GENOMIC DNA]</scope>
    <source>
        <strain evidence="2">P1</strain>
    </source>
</reference>